<comment type="similarity">
    <text evidence="2">Belongs to the peptidase C19 family.</text>
</comment>
<dbReference type="Pfam" id="PF00443">
    <property type="entry name" value="UCH"/>
    <property type="match status" value="1"/>
</dbReference>
<dbReference type="InterPro" id="IPR001394">
    <property type="entry name" value="Peptidase_C19_UCH"/>
</dbReference>
<keyword evidence="9" id="KW-0812">Transmembrane</keyword>
<dbReference type="InterPro" id="IPR018200">
    <property type="entry name" value="USP_CS"/>
</dbReference>
<dbReference type="InterPro" id="IPR038765">
    <property type="entry name" value="Papain-like_cys_pep_sf"/>
</dbReference>
<dbReference type="InterPro" id="IPR050164">
    <property type="entry name" value="Peptidase_C19"/>
</dbReference>
<keyword evidence="12" id="KW-1185">Reference proteome</keyword>
<dbReference type="AlphaFoldDB" id="A0A2X0NAL4"/>
<dbReference type="GO" id="GO:0005634">
    <property type="term" value="C:nucleus"/>
    <property type="evidence" value="ECO:0007669"/>
    <property type="project" value="TreeGrafter"/>
</dbReference>
<feature type="domain" description="USP" evidence="10">
    <location>
        <begin position="151"/>
        <end position="689"/>
    </location>
</feature>
<evidence type="ECO:0000313" key="11">
    <source>
        <dbReference type="EMBL" id="SGZ06656.1"/>
    </source>
</evidence>
<dbReference type="GO" id="GO:0004843">
    <property type="term" value="F:cysteine-type deubiquitinase activity"/>
    <property type="evidence" value="ECO:0007669"/>
    <property type="project" value="UniProtKB-EC"/>
</dbReference>
<evidence type="ECO:0000256" key="4">
    <source>
        <dbReference type="ARBA" id="ARBA00022670"/>
    </source>
</evidence>
<protein>
    <recommendedName>
        <fullName evidence="3">ubiquitinyl hydrolase 1</fullName>
        <ecNumber evidence="3">3.4.19.12</ecNumber>
    </recommendedName>
</protein>
<accession>A0A2X0NAL4</accession>
<feature type="transmembrane region" description="Helical" evidence="9">
    <location>
        <begin position="67"/>
        <end position="89"/>
    </location>
</feature>
<evidence type="ECO:0000256" key="5">
    <source>
        <dbReference type="ARBA" id="ARBA00022786"/>
    </source>
</evidence>
<feature type="transmembrane region" description="Helical" evidence="9">
    <location>
        <begin position="38"/>
        <end position="60"/>
    </location>
</feature>
<feature type="region of interest" description="Disordered" evidence="8">
    <location>
        <begin position="749"/>
        <end position="771"/>
    </location>
</feature>
<dbReference type="EMBL" id="FQNC01000068">
    <property type="protein sequence ID" value="SGZ06656.1"/>
    <property type="molecule type" value="Genomic_DNA"/>
</dbReference>
<dbReference type="PROSITE" id="PS50235">
    <property type="entry name" value="USP_3"/>
    <property type="match status" value="1"/>
</dbReference>
<evidence type="ECO:0000259" key="10">
    <source>
        <dbReference type="PROSITE" id="PS50235"/>
    </source>
</evidence>
<evidence type="ECO:0000256" key="3">
    <source>
        <dbReference type="ARBA" id="ARBA00012759"/>
    </source>
</evidence>
<comment type="catalytic activity">
    <reaction evidence="1">
        <text>Thiol-dependent hydrolysis of ester, thioester, amide, peptide and isopeptide bonds formed by the C-terminal Gly of ubiquitin (a 76-residue protein attached to proteins as an intracellular targeting signal).</text>
        <dbReference type="EC" id="3.4.19.12"/>
    </reaction>
</comment>
<evidence type="ECO:0000256" key="7">
    <source>
        <dbReference type="ARBA" id="ARBA00022807"/>
    </source>
</evidence>
<feature type="region of interest" description="Disordered" evidence="8">
    <location>
        <begin position="281"/>
        <end position="302"/>
    </location>
</feature>
<dbReference type="GO" id="GO:0005829">
    <property type="term" value="C:cytosol"/>
    <property type="evidence" value="ECO:0007669"/>
    <property type="project" value="TreeGrafter"/>
</dbReference>
<sequence>MSYPWTDDTTYSYRQSHTHSSHHPSSTSHSAGRLSHELVVALVGLVLTSLAIIVTWVALFGRPRSSAVLYFIEGFVGDNWILAMVMKWAGAVDWTRIGSGLAIDPDADDDEHSELLIIIPAWVQAALPLSSGFPNAHLPIASGDPNGTHYPGLLNAAGNLCFLNATLQSIASITPLLDYLESLPSTFNSPNSVILTLRRTLHALNSPCILRPPPLRPTALAHALAASSPTRKRLLASREQQDAHELLGMIREAVEEEVDKIVRDARKNELPGLGALLRFGESADQDKGKGREGVNDAPGKNDPWLLLTSQRVQCLTCAYTRDVRHTSDQQVELQVPDMDRCSLYQLLDEWTKLDLLSDYACRKCCLAATLTKLEEQRDRLALVDSVTTLTASTENCTTTSSGSTSNRIVKSSEAANAFEPLLDSASYSTRTDAVRAAPGVPKMTSSRANRRRKVQKIINQVKEAFDAGDYEKEFGNEVKVEKVFGPAGKLVRFARLKGESVTFVQTPEILTFHLSRSSHYATGGGLAVKNHCRVDFPEYLDVAPFSNDPAFTTNVPPASAEVLLNERPKRDFYRLASVVVHHGTHSYGHYVAFRRKPVLPPHLRQRDQIPTQEEGGRRSRTSHPDPNTNPDHSDAVGAEPNDELDSHLKRFVGGETRAEWYHISDETVQFASIQHVLAGNPFLLFYERVKQDDEDGAGGGAEGWRMQVGKGKGKKVDWKFEGMQLNEGGEGEGEGTRAFGEPRVLRRWELASSSSAASRTEKTGGEEGASG</sequence>
<dbReference type="SUPFAM" id="SSF54001">
    <property type="entry name" value="Cysteine proteinases"/>
    <property type="match status" value="1"/>
</dbReference>
<evidence type="ECO:0000256" key="6">
    <source>
        <dbReference type="ARBA" id="ARBA00022801"/>
    </source>
</evidence>
<name>A0A2X0NAL4_9BASI</name>
<keyword evidence="7" id="KW-0788">Thiol protease</keyword>
<dbReference type="InterPro" id="IPR028889">
    <property type="entry name" value="USP"/>
</dbReference>
<dbReference type="Proteomes" id="UP000249464">
    <property type="component" value="Unassembled WGS sequence"/>
</dbReference>
<dbReference type="STRING" id="796604.A0A2X0NAL4"/>
<organism evidence="11 12">
    <name type="scientific">Microbotryum silenes-dioicae</name>
    <dbReference type="NCBI Taxonomy" id="796604"/>
    <lineage>
        <taxon>Eukaryota</taxon>
        <taxon>Fungi</taxon>
        <taxon>Dikarya</taxon>
        <taxon>Basidiomycota</taxon>
        <taxon>Pucciniomycotina</taxon>
        <taxon>Microbotryomycetes</taxon>
        <taxon>Microbotryales</taxon>
        <taxon>Microbotryaceae</taxon>
        <taxon>Microbotryum</taxon>
    </lineage>
</organism>
<dbReference type="EC" id="3.4.19.12" evidence="3"/>
<feature type="region of interest" description="Disordered" evidence="8">
    <location>
        <begin position="601"/>
        <end position="641"/>
    </location>
</feature>
<evidence type="ECO:0000256" key="2">
    <source>
        <dbReference type="ARBA" id="ARBA00009085"/>
    </source>
</evidence>
<keyword evidence="9" id="KW-1133">Transmembrane helix</keyword>
<evidence type="ECO:0000256" key="1">
    <source>
        <dbReference type="ARBA" id="ARBA00000707"/>
    </source>
</evidence>
<evidence type="ECO:0000313" key="12">
    <source>
        <dbReference type="Proteomes" id="UP000249464"/>
    </source>
</evidence>
<reference evidence="11 12" key="1">
    <citation type="submission" date="2016-11" db="EMBL/GenBank/DDBJ databases">
        <authorList>
            <person name="Jaros S."/>
            <person name="Januszkiewicz K."/>
            <person name="Wedrychowicz H."/>
        </authorList>
    </citation>
    <scope>NUCLEOTIDE SEQUENCE [LARGE SCALE GENOMIC DNA]</scope>
</reference>
<gene>
    <name evidence="11" type="primary">BQ5605_C031g10959</name>
    <name evidence="11" type="ORF">BQ5605_C031G10959</name>
</gene>
<dbReference type="Gene3D" id="3.90.70.10">
    <property type="entry name" value="Cysteine proteinases"/>
    <property type="match status" value="1"/>
</dbReference>
<keyword evidence="6" id="KW-0378">Hydrolase</keyword>
<evidence type="ECO:0000256" key="9">
    <source>
        <dbReference type="SAM" id="Phobius"/>
    </source>
</evidence>
<keyword evidence="9" id="KW-0472">Membrane</keyword>
<evidence type="ECO:0000256" key="8">
    <source>
        <dbReference type="SAM" id="MobiDB-lite"/>
    </source>
</evidence>
<dbReference type="GO" id="GO:0016579">
    <property type="term" value="P:protein deubiquitination"/>
    <property type="evidence" value="ECO:0007669"/>
    <property type="project" value="InterPro"/>
</dbReference>
<dbReference type="PANTHER" id="PTHR24006">
    <property type="entry name" value="UBIQUITIN CARBOXYL-TERMINAL HYDROLASE"/>
    <property type="match status" value="1"/>
</dbReference>
<keyword evidence="4" id="KW-0645">Protease</keyword>
<keyword evidence="5" id="KW-0833">Ubl conjugation pathway</keyword>
<dbReference type="PANTHER" id="PTHR24006:SF888">
    <property type="entry name" value="UBIQUITIN CARBOXYL-TERMINAL HYDROLASE 30"/>
    <property type="match status" value="1"/>
</dbReference>
<dbReference type="PROSITE" id="PS00973">
    <property type="entry name" value="USP_2"/>
    <property type="match status" value="1"/>
</dbReference>
<dbReference type="GO" id="GO:0006508">
    <property type="term" value="P:proteolysis"/>
    <property type="evidence" value="ECO:0007669"/>
    <property type="project" value="UniProtKB-KW"/>
</dbReference>
<feature type="compositionally biased region" description="Basic and acidic residues" evidence="8">
    <location>
        <begin position="284"/>
        <end position="294"/>
    </location>
</feature>
<proteinExistence type="inferred from homology"/>